<evidence type="ECO:0000313" key="2">
    <source>
        <dbReference type="EMBL" id="TFK20301.1"/>
    </source>
</evidence>
<dbReference type="PRINTS" id="PR01217">
    <property type="entry name" value="PRICHEXTENSN"/>
</dbReference>
<organism evidence="2 3">
    <name type="scientific">Coprinopsis marcescibilis</name>
    <name type="common">Agaric fungus</name>
    <name type="synonym">Psathyrella marcescibilis</name>
    <dbReference type="NCBI Taxonomy" id="230819"/>
    <lineage>
        <taxon>Eukaryota</taxon>
        <taxon>Fungi</taxon>
        <taxon>Dikarya</taxon>
        <taxon>Basidiomycota</taxon>
        <taxon>Agaricomycotina</taxon>
        <taxon>Agaricomycetes</taxon>
        <taxon>Agaricomycetidae</taxon>
        <taxon>Agaricales</taxon>
        <taxon>Agaricineae</taxon>
        <taxon>Psathyrellaceae</taxon>
        <taxon>Coprinopsis</taxon>
    </lineage>
</organism>
<sequence>MSAPSIAERADIHKSCKSLESLLNTLNEYCEAVNSVASLQKKLAKALKEAAALKVTGEVATHTFSASATIFETLAEVDTRYNKVVDKEYDGISVEVKKWFKKLVKEEKAHDERMESANAKIMQAGQSYEKKSKKKGVDASEEHARYINLINTLGPEISQEKYNHALNATQGHAATTADVAASLGRIADAEWLKAWECVRKFSPTIGRLGQWRALCEGGWTQPIPQGLPGPPESPNNAEMREPGQAAPLQGSPLPQNKGLDVPETKGNGPARTPPSRSPIVQKHDLPSTTQEQPSPERSPQIPFATPTDKASQTQPTTPSGRSPHIPPSTPTTQASPPKPTPPSAFDTLKQPFFDPVTGSVRTLSAFPAPPTHFPIPPPRQFTQPSTASHSAQSSLGTLTTPQLTESPTSSTHDYWGPRETSRDGRASVSQSKPAFPTQPPSPEQRYQPPAPDTTQGAEPPLEIRRPLAIRAQSSITSSGESSGPIPGQWNEHTRKPDDGREFGIARTLSPSAKERSYDGLRRGVERTDTGASIVAAMRTRYSANPGSTSPPPRELPRIPLSVPDIASKYQSNDGQISPRARASSPPVSRQLSLPLDTIRPKQEPSGQYYPPERKVHRQGQHSVSPSTPALEDDARRQKRNEEMSEQQLREKQRDLMEREREIEARARELERDRARLATMRDGVGPSNGGKMSTVDEEPPTNNSPRPPISPLRPRRVSLRQQLQRPLSQMELEDGESHNPVRARNISPIQPRYHESQAPVHQQSPTRSKNREDYRDLGNGEEEQSPRTKSPHAPYCGCDSCSVSKYRTSSTSTTETTSPQDNGNISGNLLRPPISSDKPKSSWMRRLSMPGGLSSAFHLDAKRNSTGGSNFTLGSGVSSANVGSKGLLSLDGKKNSSATNLLRAPDLDRVHEDGRLAGGNQGARRSYEANRSMTNLGLNSRR</sequence>
<feature type="compositionally biased region" description="Basic and acidic residues" evidence="1">
    <location>
        <begin position="415"/>
        <end position="425"/>
    </location>
</feature>
<feature type="compositionally biased region" description="Basic and acidic residues" evidence="1">
    <location>
        <begin position="768"/>
        <end position="777"/>
    </location>
</feature>
<feature type="compositionally biased region" description="Low complexity" evidence="1">
    <location>
        <begin position="808"/>
        <end position="817"/>
    </location>
</feature>
<feature type="compositionally biased region" description="Low complexity" evidence="1">
    <location>
        <begin position="718"/>
        <end position="728"/>
    </location>
</feature>
<feature type="region of interest" description="Disordered" evidence="1">
    <location>
        <begin position="911"/>
        <end position="941"/>
    </location>
</feature>
<gene>
    <name evidence="2" type="ORF">FA15DRAFT_673622</name>
</gene>
<feature type="compositionally biased region" description="Low complexity" evidence="1">
    <location>
        <begin position="473"/>
        <end position="487"/>
    </location>
</feature>
<feature type="compositionally biased region" description="Low complexity" evidence="1">
    <location>
        <begin position="577"/>
        <end position="589"/>
    </location>
</feature>
<feature type="compositionally biased region" description="Basic and acidic residues" evidence="1">
    <location>
        <begin position="512"/>
        <end position="528"/>
    </location>
</feature>
<dbReference type="AlphaFoldDB" id="A0A5C3KJ53"/>
<feature type="region of interest" description="Disordered" evidence="1">
    <location>
        <begin position="219"/>
        <end position="795"/>
    </location>
</feature>
<feature type="region of interest" description="Disordered" evidence="1">
    <location>
        <begin position="808"/>
        <end position="840"/>
    </location>
</feature>
<feature type="compositionally biased region" description="Pro residues" evidence="1">
    <location>
        <begin position="367"/>
        <end position="379"/>
    </location>
</feature>
<name>A0A5C3KJ53_COPMA</name>
<dbReference type="EMBL" id="ML210305">
    <property type="protein sequence ID" value="TFK20301.1"/>
    <property type="molecule type" value="Genomic_DNA"/>
</dbReference>
<dbReference type="OrthoDB" id="2450055at2759"/>
<feature type="compositionally biased region" description="Basic and acidic residues" evidence="1">
    <location>
        <begin position="491"/>
        <end position="503"/>
    </location>
</feature>
<feature type="compositionally biased region" description="Polar residues" evidence="1">
    <location>
        <begin position="928"/>
        <end position="941"/>
    </location>
</feature>
<feature type="compositionally biased region" description="Polar residues" evidence="1">
    <location>
        <begin position="380"/>
        <end position="412"/>
    </location>
</feature>
<feature type="compositionally biased region" description="Polar residues" evidence="1">
    <location>
        <begin position="286"/>
        <end position="297"/>
    </location>
</feature>
<keyword evidence="3" id="KW-1185">Reference proteome</keyword>
<protein>
    <submittedName>
        <fullName evidence="2">Uncharacterized protein</fullName>
    </submittedName>
</protein>
<feature type="compositionally biased region" description="Basic and acidic residues" evidence="1">
    <location>
        <begin position="632"/>
        <end position="675"/>
    </location>
</feature>
<proteinExistence type="predicted"/>
<dbReference type="Proteomes" id="UP000307440">
    <property type="component" value="Unassembled WGS sequence"/>
</dbReference>
<evidence type="ECO:0000256" key="1">
    <source>
        <dbReference type="SAM" id="MobiDB-lite"/>
    </source>
</evidence>
<dbReference type="STRING" id="230819.A0A5C3KJ53"/>
<accession>A0A5C3KJ53</accession>
<evidence type="ECO:0000313" key="3">
    <source>
        <dbReference type="Proteomes" id="UP000307440"/>
    </source>
</evidence>
<feature type="compositionally biased region" description="Polar residues" evidence="1">
    <location>
        <begin position="308"/>
        <end position="320"/>
    </location>
</feature>
<reference evidence="2 3" key="1">
    <citation type="journal article" date="2019" name="Nat. Ecol. Evol.">
        <title>Megaphylogeny resolves global patterns of mushroom evolution.</title>
        <authorList>
            <person name="Varga T."/>
            <person name="Krizsan K."/>
            <person name="Foldi C."/>
            <person name="Dima B."/>
            <person name="Sanchez-Garcia M."/>
            <person name="Sanchez-Ramirez S."/>
            <person name="Szollosi G.J."/>
            <person name="Szarkandi J.G."/>
            <person name="Papp V."/>
            <person name="Albert L."/>
            <person name="Andreopoulos W."/>
            <person name="Angelini C."/>
            <person name="Antonin V."/>
            <person name="Barry K.W."/>
            <person name="Bougher N.L."/>
            <person name="Buchanan P."/>
            <person name="Buyck B."/>
            <person name="Bense V."/>
            <person name="Catcheside P."/>
            <person name="Chovatia M."/>
            <person name="Cooper J."/>
            <person name="Damon W."/>
            <person name="Desjardin D."/>
            <person name="Finy P."/>
            <person name="Geml J."/>
            <person name="Haridas S."/>
            <person name="Hughes K."/>
            <person name="Justo A."/>
            <person name="Karasinski D."/>
            <person name="Kautmanova I."/>
            <person name="Kiss B."/>
            <person name="Kocsube S."/>
            <person name="Kotiranta H."/>
            <person name="LaButti K.M."/>
            <person name="Lechner B.E."/>
            <person name="Liimatainen K."/>
            <person name="Lipzen A."/>
            <person name="Lukacs Z."/>
            <person name="Mihaltcheva S."/>
            <person name="Morgado L.N."/>
            <person name="Niskanen T."/>
            <person name="Noordeloos M.E."/>
            <person name="Ohm R.A."/>
            <person name="Ortiz-Santana B."/>
            <person name="Ovrebo C."/>
            <person name="Racz N."/>
            <person name="Riley R."/>
            <person name="Savchenko A."/>
            <person name="Shiryaev A."/>
            <person name="Soop K."/>
            <person name="Spirin V."/>
            <person name="Szebenyi C."/>
            <person name="Tomsovsky M."/>
            <person name="Tulloss R.E."/>
            <person name="Uehling J."/>
            <person name="Grigoriev I.V."/>
            <person name="Vagvolgyi C."/>
            <person name="Papp T."/>
            <person name="Martin F.M."/>
            <person name="Miettinen O."/>
            <person name="Hibbett D.S."/>
            <person name="Nagy L.G."/>
        </authorList>
    </citation>
    <scope>NUCLEOTIDE SEQUENCE [LARGE SCALE GENOMIC DNA]</scope>
    <source>
        <strain evidence="2 3">CBS 121175</strain>
    </source>
</reference>